<dbReference type="AlphaFoldDB" id="A0A5V1PHU3"/>
<evidence type="ECO:0000313" key="1">
    <source>
        <dbReference type="EMBL" id="EBT2270673.1"/>
    </source>
</evidence>
<organism evidence="1">
    <name type="scientific">Salmonella enterica</name>
    <name type="common">Salmonella choleraesuis</name>
    <dbReference type="NCBI Taxonomy" id="28901"/>
    <lineage>
        <taxon>Bacteria</taxon>
        <taxon>Pseudomonadati</taxon>
        <taxon>Pseudomonadota</taxon>
        <taxon>Gammaproteobacteria</taxon>
        <taxon>Enterobacterales</taxon>
        <taxon>Enterobacteriaceae</taxon>
        <taxon>Salmonella</taxon>
    </lineage>
</organism>
<accession>A0A5V1PHU3</accession>
<reference evidence="1" key="1">
    <citation type="submission" date="2018-07" db="EMBL/GenBank/DDBJ databases">
        <authorList>
            <consortium name="PulseNet: The National Subtyping Network for Foodborne Disease Surveillance"/>
            <person name="Tarr C.L."/>
            <person name="Trees E."/>
            <person name="Katz L.S."/>
            <person name="Carleton-Romer H.A."/>
            <person name="Stroika S."/>
            <person name="Kucerova Z."/>
            <person name="Roache K.F."/>
            <person name="Sabol A.L."/>
            <person name="Besser J."/>
            <person name="Gerner-Smidt P."/>
        </authorList>
    </citation>
    <scope>NUCLEOTIDE SEQUENCE</scope>
    <source>
        <strain evidence="1">PNUSAS018280</strain>
    </source>
</reference>
<proteinExistence type="predicted"/>
<dbReference type="EMBL" id="AAGYBI010000039">
    <property type="protein sequence ID" value="EBT2270673.1"/>
    <property type="molecule type" value="Genomic_DNA"/>
</dbReference>
<protein>
    <submittedName>
        <fullName evidence="1">Uncharacterized protein</fullName>
    </submittedName>
</protein>
<dbReference type="RefSeq" id="WP_001031147.1">
    <property type="nucleotide sequence ID" value="NZ_JAECNM010000017.1"/>
</dbReference>
<comment type="caution">
    <text evidence="1">The sequence shown here is derived from an EMBL/GenBank/DDBJ whole genome shotgun (WGS) entry which is preliminary data.</text>
</comment>
<gene>
    <name evidence="1" type="ORF">CI531_19525</name>
</gene>
<name>A0A5V1PHU3_SALER</name>
<sequence>MNKELAMKLSQDMAYVLLENPKINNSICECVREFVQCTGISNDRFSIEPSSQRITIKLNGKEYEYVTEGKSYIDVLKQVFYELYYLPVLS</sequence>